<feature type="transmembrane region" description="Helical" evidence="5">
    <location>
        <begin position="464"/>
        <end position="485"/>
    </location>
</feature>
<evidence type="ECO:0000313" key="7">
    <source>
        <dbReference type="EMBL" id="KAL0635827.1"/>
    </source>
</evidence>
<feature type="transmembrane region" description="Helical" evidence="5">
    <location>
        <begin position="143"/>
        <end position="162"/>
    </location>
</feature>
<keyword evidence="3 5" id="KW-1133">Transmembrane helix</keyword>
<dbReference type="PANTHER" id="PTHR23501:SF67">
    <property type="entry name" value="MFS MULTIDRUG EFFLUX TRANSPORTER (EUROFUNG)"/>
    <property type="match status" value="1"/>
</dbReference>
<dbReference type="PROSITE" id="PS50850">
    <property type="entry name" value="MFS"/>
    <property type="match status" value="1"/>
</dbReference>
<evidence type="ECO:0000256" key="2">
    <source>
        <dbReference type="ARBA" id="ARBA00022692"/>
    </source>
</evidence>
<evidence type="ECO:0000313" key="8">
    <source>
        <dbReference type="Proteomes" id="UP001447188"/>
    </source>
</evidence>
<feature type="transmembrane region" description="Helical" evidence="5">
    <location>
        <begin position="174"/>
        <end position="193"/>
    </location>
</feature>
<dbReference type="Pfam" id="PF07690">
    <property type="entry name" value="MFS_1"/>
    <property type="match status" value="1"/>
</dbReference>
<keyword evidence="2 5" id="KW-0812">Transmembrane</keyword>
<feature type="domain" description="Major facilitator superfamily (MFS) profile" evidence="6">
    <location>
        <begin position="109"/>
        <end position="595"/>
    </location>
</feature>
<dbReference type="PANTHER" id="PTHR23501">
    <property type="entry name" value="MAJOR FACILITATOR SUPERFAMILY"/>
    <property type="match status" value="1"/>
</dbReference>
<name>A0ABR3GIS3_9PEZI</name>
<evidence type="ECO:0000259" key="6">
    <source>
        <dbReference type="PROSITE" id="PS50850"/>
    </source>
</evidence>
<evidence type="ECO:0000256" key="4">
    <source>
        <dbReference type="ARBA" id="ARBA00023136"/>
    </source>
</evidence>
<accession>A0ABR3GIS3</accession>
<feature type="transmembrane region" description="Helical" evidence="5">
    <location>
        <begin position="439"/>
        <end position="457"/>
    </location>
</feature>
<dbReference type="Proteomes" id="UP001447188">
    <property type="component" value="Unassembled WGS sequence"/>
</dbReference>
<organism evidence="7 8">
    <name type="scientific">Discina gigas</name>
    <dbReference type="NCBI Taxonomy" id="1032678"/>
    <lineage>
        <taxon>Eukaryota</taxon>
        <taxon>Fungi</taxon>
        <taxon>Dikarya</taxon>
        <taxon>Ascomycota</taxon>
        <taxon>Pezizomycotina</taxon>
        <taxon>Pezizomycetes</taxon>
        <taxon>Pezizales</taxon>
        <taxon>Discinaceae</taxon>
        <taxon>Discina</taxon>
    </lineage>
</organism>
<dbReference type="EMBL" id="JBBBZM010000061">
    <property type="protein sequence ID" value="KAL0635827.1"/>
    <property type="molecule type" value="Genomic_DNA"/>
</dbReference>
<dbReference type="InterPro" id="IPR020846">
    <property type="entry name" value="MFS_dom"/>
</dbReference>
<reference evidence="7 8" key="1">
    <citation type="submission" date="2024-02" db="EMBL/GenBank/DDBJ databases">
        <title>Discinaceae phylogenomics.</title>
        <authorList>
            <person name="Dirks A.C."/>
            <person name="James T.Y."/>
        </authorList>
    </citation>
    <scope>NUCLEOTIDE SEQUENCE [LARGE SCALE GENOMIC DNA]</scope>
    <source>
        <strain evidence="7 8">ACD0624</strain>
    </source>
</reference>
<gene>
    <name evidence="7" type="ORF">Q9L58_005168</name>
</gene>
<feature type="transmembrane region" description="Helical" evidence="5">
    <location>
        <begin position="199"/>
        <end position="226"/>
    </location>
</feature>
<feature type="transmembrane region" description="Helical" evidence="5">
    <location>
        <begin position="303"/>
        <end position="325"/>
    </location>
</feature>
<feature type="transmembrane region" description="Helical" evidence="5">
    <location>
        <begin position="264"/>
        <end position="282"/>
    </location>
</feature>
<keyword evidence="4 5" id="KW-0472">Membrane</keyword>
<feature type="transmembrane region" description="Helical" evidence="5">
    <location>
        <begin position="331"/>
        <end position="351"/>
    </location>
</feature>
<proteinExistence type="predicted"/>
<feature type="transmembrane region" description="Helical" evidence="5">
    <location>
        <begin position="575"/>
        <end position="594"/>
    </location>
</feature>
<feature type="transmembrane region" description="Helical" evidence="5">
    <location>
        <begin position="412"/>
        <end position="433"/>
    </location>
</feature>
<comment type="caution">
    <text evidence="7">The sequence shown here is derived from an EMBL/GenBank/DDBJ whole genome shotgun (WGS) entry which is preliminary data.</text>
</comment>
<evidence type="ECO:0000256" key="1">
    <source>
        <dbReference type="ARBA" id="ARBA00004141"/>
    </source>
</evidence>
<sequence>MDNTSATERTALLTAPVNYGVSIEHTTTDHESTDIFHEDESFPILSKAVSNVSFGIVEIIPASIESDEHGHLRLKKNDELQQRETDGGVDNASETGFHGGISKKRFWIIFTGILIANFVAAADTTIMATTHTSITSAFNSSNAASWLSTSFMLTATSFQPLYGRVSDTIGRKIPFVFSCFVFTIATAWCALAGSMGSFIAARAVCGIGAGGMLTMGAIVLSDILPLEIRGNYQSVNNLAYGVGSALGAAVGGVLADSIGWRWEFGIQVPFGLFCMIVCIFTVPSSRDLGGKPHVDIWEQFREFDFAGSIYLTTSVACLILGMNLGGNILPWSHPVVIISLILSLILGNLLLRAERVAKFPVMPLELIWGSPRGNLIFNNFFAAATINTVFFNLPLYFQTVLLESASVAGSRLLVNTVAGTCTSVAAGIIITRTGRLKPLLLAGSIIAVIGTVGLCFMQRSFPGWLFILFLIPTNLGVGFVFPTTLMSLLATTPQHDQAVATSTLILWRCLGSVIGIASSSLIVQNCLYYFLERRVTGDAKREVIEKVRKSVTAIFDLPKDTQEQVISCYNSSLRFCFISSVVAALIALVLISGIRLPSIRRPKDQNKDDEYQKLDDQC</sequence>
<dbReference type="SUPFAM" id="SSF103473">
    <property type="entry name" value="MFS general substrate transporter"/>
    <property type="match status" value="1"/>
</dbReference>
<feature type="transmembrane region" description="Helical" evidence="5">
    <location>
        <begin position="106"/>
        <end position="128"/>
    </location>
</feature>
<keyword evidence="8" id="KW-1185">Reference proteome</keyword>
<dbReference type="CDD" id="cd17502">
    <property type="entry name" value="MFS_Azr1_MDR_like"/>
    <property type="match status" value="1"/>
</dbReference>
<comment type="subcellular location">
    <subcellularLocation>
        <location evidence="1">Membrane</location>
        <topology evidence="1">Multi-pass membrane protein</topology>
    </subcellularLocation>
</comment>
<evidence type="ECO:0000256" key="3">
    <source>
        <dbReference type="ARBA" id="ARBA00022989"/>
    </source>
</evidence>
<dbReference type="Gene3D" id="1.20.1250.20">
    <property type="entry name" value="MFS general substrate transporter like domains"/>
    <property type="match status" value="2"/>
</dbReference>
<dbReference type="InterPro" id="IPR011701">
    <property type="entry name" value="MFS"/>
</dbReference>
<feature type="transmembrane region" description="Helical" evidence="5">
    <location>
        <begin position="238"/>
        <end position="258"/>
    </location>
</feature>
<evidence type="ECO:0000256" key="5">
    <source>
        <dbReference type="SAM" id="Phobius"/>
    </source>
</evidence>
<feature type="transmembrane region" description="Helical" evidence="5">
    <location>
        <begin position="505"/>
        <end position="531"/>
    </location>
</feature>
<dbReference type="InterPro" id="IPR036259">
    <property type="entry name" value="MFS_trans_sf"/>
</dbReference>
<protein>
    <recommendedName>
        <fullName evidence="6">Major facilitator superfamily (MFS) profile domain-containing protein</fullName>
    </recommendedName>
</protein>